<proteinExistence type="predicted"/>
<dbReference type="AlphaFoldDB" id="A0A6H2A1L3"/>
<sequence>MITEENSNYKKYRAELGFDKFPDYLKWYHNQINRGYDLHHLLGSETGKKHTDALVYHFPYEFHLRIVDKNRSKYFELYLEQSVKMFEKWICIKLGGILPLRLDLSPGSIQKRIDLVKTILLNGY</sequence>
<evidence type="ECO:0000313" key="1">
    <source>
        <dbReference type="EMBL" id="QJA54086.1"/>
    </source>
</evidence>
<protein>
    <submittedName>
        <fullName evidence="1">Uncharacterized protein</fullName>
    </submittedName>
</protein>
<organism evidence="1">
    <name type="scientific">viral metagenome</name>
    <dbReference type="NCBI Taxonomy" id="1070528"/>
    <lineage>
        <taxon>unclassified sequences</taxon>
        <taxon>metagenomes</taxon>
        <taxon>organismal metagenomes</taxon>
    </lineage>
</organism>
<reference evidence="1" key="1">
    <citation type="submission" date="2020-03" db="EMBL/GenBank/DDBJ databases">
        <title>The deep terrestrial virosphere.</title>
        <authorList>
            <person name="Holmfeldt K."/>
            <person name="Nilsson E."/>
            <person name="Simone D."/>
            <person name="Lopez-Fernandez M."/>
            <person name="Wu X."/>
            <person name="de Brujin I."/>
            <person name="Lundin D."/>
            <person name="Andersson A."/>
            <person name="Bertilsson S."/>
            <person name="Dopson M."/>
        </authorList>
    </citation>
    <scope>NUCLEOTIDE SEQUENCE</scope>
    <source>
        <strain evidence="1">TM448A04293</strain>
    </source>
</reference>
<dbReference type="EMBL" id="MT144475">
    <property type="protein sequence ID" value="QJA54086.1"/>
    <property type="molecule type" value="Genomic_DNA"/>
</dbReference>
<accession>A0A6H2A1L3</accession>
<name>A0A6H2A1L3_9ZZZZ</name>
<gene>
    <name evidence="1" type="ORF">TM448A04293_0011</name>
</gene>